<evidence type="ECO:0000256" key="1">
    <source>
        <dbReference type="SAM" id="MobiDB-lite"/>
    </source>
</evidence>
<dbReference type="AlphaFoldDB" id="A0A0K1JET4"/>
<sequence length="762" mass="82386">MAGHWVELRIHGVSGAPPEDLLESAHTKQVAGDSSGRFFRPTDTLGQELQKPGRILEGYHWGRFTSGSWRQGLWLILVPFGFVNAAAFMVPHPGDRRPERVWHTIVGALIRALGICLTCIFGLSIGLILVDLLAWQWAAGLDTFKGVRTGLLMSAGLVVGALVLLGLHQLGNQHRMRRAPEDAPGSIAESTTVGLCRRAFYAGDPDAPTLGRLHLAAGWTEVAIIGSLTAQRVSSSGFPDALFVAGLIVLILIAAATTLLGDPSGSVTGTQRHEMWHDQVMRPVSVAALLSSVGLIACSVGALAGTDGHALTLDFDRYSSWLAAVVGVGVLALLIANAILAWLTRNQEDADPRPFRRYAGGMAPWAAASTGVFIGVGFCGAFVLGTARLVGANAQTALIYRTTYAWGLTVLLLATMVVVGLLFTIAKRTALVREVEASYDVLRPDAVLPRRWILRIALACGVSRVKNTIPVVFLTTAIGGMLITVVTTVEMFDVNLPTVFGWLSAVPSDGPSARVVTSLGTYALTGLAAVLLVLGRRSLRTEQTRRGVNVVWDVVSFWPHSAHPFVPPAYSQFAVRELRNRIRFHLGLLDVQPPEGPADRVVVAAHSQGSLIAFASTMWLGEEESRRVGLLTFGSQLQVAFPRAFPGYVNHGLIEQVHQQLDGRWINLYRETDPIAGPVLSWDRTSMAQGDPHSTSVGVGEGEDRIDERTGRRESGDDWRLLDPTPYDPELQLGAVDRMGRHSGFIDCPDYAEAIELVRRPR</sequence>
<reference evidence="3 4" key="1">
    <citation type="submission" date="2015-03" db="EMBL/GenBank/DDBJ databases">
        <title>Luteipulveratus halotolerans sp. nov., a novel actinobacterium (Dermacoccaceae) from Sarawak, Malaysia.</title>
        <authorList>
            <person name="Juboi H."/>
            <person name="Basik A."/>
            <person name="Shamsul S.S."/>
            <person name="Arnold P."/>
            <person name="Schmitt E.K."/>
            <person name="Sanglier J.-J."/>
            <person name="Yeo T."/>
        </authorList>
    </citation>
    <scope>NUCLEOTIDE SEQUENCE [LARGE SCALE GENOMIC DNA]</scope>
    <source>
        <strain evidence="3 4">MN07-A0370</strain>
    </source>
</reference>
<dbReference type="KEGG" id="lmoi:VV02_03325"/>
<name>A0A0K1JET4_9MICO</name>
<dbReference type="Proteomes" id="UP000066480">
    <property type="component" value="Chromosome"/>
</dbReference>
<feature type="compositionally biased region" description="Basic and acidic residues" evidence="1">
    <location>
        <begin position="702"/>
        <end position="721"/>
    </location>
</feature>
<feature type="transmembrane region" description="Helical" evidence="2">
    <location>
        <begin position="512"/>
        <end position="535"/>
    </location>
</feature>
<keyword evidence="2" id="KW-1133">Transmembrane helix</keyword>
<gene>
    <name evidence="3" type="ORF">VV02_03325</name>
</gene>
<feature type="transmembrane region" description="Helical" evidence="2">
    <location>
        <begin position="110"/>
        <end position="135"/>
    </location>
</feature>
<evidence type="ECO:0000313" key="4">
    <source>
        <dbReference type="Proteomes" id="UP000066480"/>
    </source>
</evidence>
<dbReference type="InterPro" id="IPR029058">
    <property type="entry name" value="AB_hydrolase_fold"/>
</dbReference>
<feature type="transmembrane region" description="Helical" evidence="2">
    <location>
        <begin position="72"/>
        <end position="90"/>
    </location>
</feature>
<feature type="compositionally biased region" description="Polar residues" evidence="1">
    <location>
        <begin position="686"/>
        <end position="697"/>
    </location>
</feature>
<dbReference type="STRING" id="571913.VV02_03325"/>
<dbReference type="SUPFAM" id="SSF53474">
    <property type="entry name" value="alpha/beta-Hydrolases"/>
    <property type="match status" value="1"/>
</dbReference>
<feature type="transmembrane region" description="Helical" evidence="2">
    <location>
        <begin position="404"/>
        <end position="426"/>
    </location>
</feature>
<evidence type="ECO:0000256" key="2">
    <source>
        <dbReference type="SAM" id="Phobius"/>
    </source>
</evidence>
<feature type="transmembrane region" description="Helical" evidence="2">
    <location>
        <begin position="147"/>
        <end position="167"/>
    </location>
</feature>
<proteinExistence type="predicted"/>
<feature type="transmembrane region" description="Helical" evidence="2">
    <location>
        <begin position="241"/>
        <end position="262"/>
    </location>
</feature>
<organism evidence="3 4">
    <name type="scientific">Luteipulveratus mongoliensis</name>
    <dbReference type="NCBI Taxonomy" id="571913"/>
    <lineage>
        <taxon>Bacteria</taxon>
        <taxon>Bacillati</taxon>
        <taxon>Actinomycetota</taxon>
        <taxon>Actinomycetes</taxon>
        <taxon>Micrococcales</taxon>
        <taxon>Dermacoccaceae</taxon>
        <taxon>Luteipulveratus</taxon>
    </lineage>
</organism>
<feature type="transmembrane region" description="Helical" evidence="2">
    <location>
        <begin position="363"/>
        <end position="384"/>
    </location>
</feature>
<dbReference type="RefSeq" id="WP_052589800.1">
    <property type="nucleotide sequence ID" value="NZ_CP011112.1"/>
</dbReference>
<keyword evidence="2" id="KW-0472">Membrane</keyword>
<keyword evidence="2" id="KW-0812">Transmembrane</keyword>
<dbReference type="EMBL" id="CP011112">
    <property type="protein sequence ID" value="AKU15120.1"/>
    <property type="molecule type" value="Genomic_DNA"/>
</dbReference>
<dbReference type="OrthoDB" id="4320047at2"/>
<evidence type="ECO:0008006" key="5">
    <source>
        <dbReference type="Google" id="ProtNLM"/>
    </source>
</evidence>
<protein>
    <recommendedName>
        <fullName evidence="5">Integral membrane protein</fullName>
    </recommendedName>
</protein>
<feature type="transmembrane region" description="Helical" evidence="2">
    <location>
        <begin position="283"/>
        <end position="306"/>
    </location>
</feature>
<evidence type="ECO:0000313" key="3">
    <source>
        <dbReference type="EMBL" id="AKU15120.1"/>
    </source>
</evidence>
<feature type="transmembrane region" description="Helical" evidence="2">
    <location>
        <begin position="471"/>
        <end position="492"/>
    </location>
</feature>
<accession>A0A0K1JET4</accession>
<feature type="transmembrane region" description="Helical" evidence="2">
    <location>
        <begin position="318"/>
        <end position="343"/>
    </location>
</feature>
<feature type="region of interest" description="Disordered" evidence="1">
    <location>
        <begin position="686"/>
        <end position="724"/>
    </location>
</feature>
<keyword evidence="4" id="KW-1185">Reference proteome</keyword>